<feature type="compositionally biased region" description="Polar residues" evidence="1">
    <location>
        <begin position="197"/>
        <end position="212"/>
    </location>
</feature>
<dbReference type="AlphaFoldDB" id="A0A139GXG5"/>
<feature type="compositionally biased region" description="Basic and acidic residues" evidence="1">
    <location>
        <begin position="275"/>
        <end position="288"/>
    </location>
</feature>
<feature type="region of interest" description="Disordered" evidence="1">
    <location>
        <begin position="165"/>
        <end position="217"/>
    </location>
</feature>
<feature type="region of interest" description="Disordered" evidence="1">
    <location>
        <begin position="1"/>
        <end position="37"/>
    </location>
</feature>
<dbReference type="Gene3D" id="2.60.40.4370">
    <property type="match status" value="1"/>
</dbReference>
<dbReference type="InterPro" id="IPR019481">
    <property type="entry name" value="TFIIIC_triple_barrel"/>
</dbReference>
<organism evidence="3 4">
    <name type="scientific">Pseudocercospora eumusae</name>
    <dbReference type="NCBI Taxonomy" id="321146"/>
    <lineage>
        <taxon>Eukaryota</taxon>
        <taxon>Fungi</taxon>
        <taxon>Dikarya</taxon>
        <taxon>Ascomycota</taxon>
        <taxon>Pezizomycotina</taxon>
        <taxon>Dothideomycetes</taxon>
        <taxon>Dothideomycetidae</taxon>
        <taxon>Mycosphaerellales</taxon>
        <taxon>Mycosphaerellaceae</taxon>
        <taxon>Pseudocercospora</taxon>
    </lineage>
</organism>
<evidence type="ECO:0000259" key="2">
    <source>
        <dbReference type="Pfam" id="PF10419"/>
    </source>
</evidence>
<feature type="compositionally biased region" description="Acidic residues" evidence="1">
    <location>
        <begin position="59"/>
        <end position="72"/>
    </location>
</feature>
<sequence length="382" mass="41051">MGQPQPHIESTPAMATAPLSSHDGGAEDEWEYEYDPTETEDLYFTLDLTRHVADALEPKEEEGEGDNDDDANGEPHVGDAQTGDATASAKVAKDRAPPSSKLQILDLHTTNPLVKLDEGVYSCYWTTDLGTQFHITQAGHVPNPRRAGHVLDIIGLSQARLTGKPGSLTVKNATGEGQNDAATPDLGNGTEDEVENVKSTPDTDPARSSSYGQPLVIPRDDCRTATAVQQASFLERLSQIKLKKGEKDPVPIYSVKIHKEPANKAELKRQALDADAEKKKFAKSSERPGKRRKRLTAAEKGIIPSATPKGGRKKLSAIAAQVGFIDEATDVTPGPSRPRRVRTSTAKAAAQQEHLDDMEDAPAEAVSEEVTNAQVTGDDGVK</sequence>
<dbReference type="Proteomes" id="UP000070133">
    <property type="component" value="Unassembled WGS sequence"/>
</dbReference>
<feature type="region of interest" description="Disordered" evidence="1">
    <location>
        <begin position="275"/>
        <end position="297"/>
    </location>
</feature>
<feature type="compositionally biased region" description="Polar residues" evidence="1">
    <location>
        <begin position="169"/>
        <end position="181"/>
    </location>
</feature>
<keyword evidence="4" id="KW-1185">Reference proteome</keyword>
<accession>A0A139GXG5</accession>
<reference evidence="3 4" key="1">
    <citation type="submission" date="2015-07" db="EMBL/GenBank/DDBJ databases">
        <title>Comparative genomics of the Sigatoka disease complex on banana suggests a link between parallel evolutionary changes in Pseudocercospora fijiensis and Pseudocercospora eumusae and increased virulence on the banana host.</title>
        <authorList>
            <person name="Chang T.-C."/>
            <person name="Salvucci A."/>
            <person name="Crous P.W."/>
            <person name="Stergiopoulos I."/>
        </authorList>
    </citation>
    <scope>NUCLEOTIDE SEQUENCE [LARGE SCALE GENOMIC DNA]</scope>
    <source>
        <strain evidence="3 4">CBS 114824</strain>
    </source>
</reference>
<feature type="domain" description="Transcription factor TFIIIC triple barrel" evidence="2">
    <location>
        <begin position="37"/>
        <end position="168"/>
    </location>
</feature>
<gene>
    <name evidence="3" type="ORF">AC578_3670</name>
</gene>
<feature type="region of interest" description="Disordered" evidence="1">
    <location>
        <begin position="53"/>
        <end position="99"/>
    </location>
</feature>
<dbReference type="STRING" id="321146.A0A139GXG5"/>
<proteinExistence type="predicted"/>
<evidence type="ECO:0000256" key="1">
    <source>
        <dbReference type="SAM" id="MobiDB-lite"/>
    </source>
</evidence>
<comment type="caution">
    <text evidence="3">The sequence shown here is derived from an EMBL/GenBank/DDBJ whole genome shotgun (WGS) entry which is preliminary data.</text>
</comment>
<name>A0A139GXG5_9PEZI</name>
<evidence type="ECO:0000313" key="4">
    <source>
        <dbReference type="Proteomes" id="UP000070133"/>
    </source>
</evidence>
<protein>
    <recommendedName>
        <fullName evidence="2">Transcription factor TFIIIC triple barrel domain-containing protein</fullName>
    </recommendedName>
</protein>
<feature type="compositionally biased region" description="Acidic residues" evidence="1">
    <location>
        <begin position="26"/>
        <end position="37"/>
    </location>
</feature>
<dbReference type="EMBL" id="LFZN01000254">
    <property type="protein sequence ID" value="KXS94842.1"/>
    <property type="molecule type" value="Genomic_DNA"/>
</dbReference>
<dbReference type="OrthoDB" id="1877767at2759"/>
<feature type="region of interest" description="Disordered" evidence="1">
    <location>
        <begin position="328"/>
        <end position="382"/>
    </location>
</feature>
<dbReference type="Pfam" id="PF10419">
    <property type="entry name" value="TFIIIC_sub6"/>
    <property type="match status" value="1"/>
</dbReference>
<evidence type="ECO:0000313" key="3">
    <source>
        <dbReference type="EMBL" id="KXS94842.1"/>
    </source>
</evidence>